<evidence type="ECO:0000313" key="2">
    <source>
        <dbReference type="Proteomes" id="UP000559182"/>
    </source>
</evidence>
<dbReference type="Pfam" id="PF10049">
    <property type="entry name" value="DUF2283"/>
    <property type="match status" value="1"/>
</dbReference>
<dbReference type="InterPro" id="IPR019270">
    <property type="entry name" value="DUF2283"/>
</dbReference>
<name>A0A839NIG3_9MICO</name>
<organism evidence="1 2">
    <name type="scientific">Flexivirga oryzae</name>
    <dbReference type="NCBI Taxonomy" id="1794944"/>
    <lineage>
        <taxon>Bacteria</taxon>
        <taxon>Bacillati</taxon>
        <taxon>Actinomycetota</taxon>
        <taxon>Actinomycetes</taxon>
        <taxon>Micrococcales</taxon>
        <taxon>Dermacoccaceae</taxon>
        <taxon>Flexivirga</taxon>
    </lineage>
</organism>
<keyword evidence="2" id="KW-1185">Reference proteome</keyword>
<proteinExistence type="predicted"/>
<comment type="caution">
    <text evidence="1">The sequence shown here is derived from an EMBL/GenBank/DDBJ whole genome shotgun (WGS) entry which is preliminary data.</text>
</comment>
<dbReference type="Proteomes" id="UP000559182">
    <property type="component" value="Unassembled WGS sequence"/>
</dbReference>
<dbReference type="RefSeq" id="WP_221185759.1">
    <property type="nucleotide sequence ID" value="NZ_JACHVQ010000004.1"/>
</dbReference>
<sequence>MRITYDGNADAAYIYLIDRIGQGEVAKTSVAGHGSPALNSINLDFDADGRLLGIEVLGAGRALKEETLQGAERIDRRR</sequence>
<dbReference type="EMBL" id="JACHVQ010000004">
    <property type="protein sequence ID" value="MBB2894182.1"/>
    <property type="molecule type" value="Genomic_DNA"/>
</dbReference>
<protein>
    <submittedName>
        <fullName evidence="1">Uncharacterized protein YuzE</fullName>
    </submittedName>
</protein>
<gene>
    <name evidence="1" type="ORF">FHU39_004218</name>
</gene>
<evidence type="ECO:0000313" key="1">
    <source>
        <dbReference type="EMBL" id="MBB2894182.1"/>
    </source>
</evidence>
<accession>A0A839NIG3</accession>
<reference evidence="1 2" key="1">
    <citation type="submission" date="2020-08" db="EMBL/GenBank/DDBJ databases">
        <title>Sequencing the genomes of 1000 actinobacteria strains.</title>
        <authorList>
            <person name="Klenk H.-P."/>
        </authorList>
    </citation>
    <scope>NUCLEOTIDE SEQUENCE [LARGE SCALE GENOMIC DNA]</scope>
    <source>
        <strain evidence="1 2">DSM 105369</strain>
    </source>
</reference>
<dbReference type="AlphaFoldDB" id="A0A839NIG3"/>